<organism evidence="2 3">
    <name type="scientific">Telmatospirillum siberiense</name>
    <dbReference type="NCBI Taxonomy" id="382514"/>
    <lineage>
        <taxon>Bacteria</taxon>
        <taxon>Pseudomonadati</taxon>
        <taxon>Pseudomonadota</taxon>
        <taxon>Alphaproteobacteria</taxon>
        <taxon>Rhodospirillales</taxon>
        <taxon>Rhodospirillaceae</taxon>
        <taxon>Telmatospirillum</taxon>
    </lineage>
</organism>
<gene>
    <name evidence="2" type="ORF">CWS72_04065</name>
</gene>
<protein>
    <submittedName>
        <fullName evidence="2">Phytanoyl-CoA dioxygenase</fullName>
    </submittedName>
</protein>
<dbReference type="GO" id="GO:0016706">
    <property type="term" value="F:2-oxoglutarate-dependent dioxygenase activity"/>
    <property type="evidence" value="ECO:0007669"/>
    <property type="project" value="UniProtKB-ARBA"/>
</dbReference>
<keyword evidence="2" id="KW-0223">Dioxygenase</keyword>
<dbReference type="GO" id="GO:0005506">
    <property type="term" value="F:iron ion binding"/>
    <property type="evidence" value="ECO:0007669"/>
    <property type="project" value="UniProtKB-ARBA"/>
</dbReference>
<dbReference type="OrthoDB" id="9791262at2"/>
<proteinExistence type="predicted"/>
<name>A0A2N3PZZ2_9PROT</name>
<dbReference type="SUPFAM" id="SSF51197">
    <property type="entry name" value="Clavaminate synthase-like"/>
    <property type="match status" value="1"/>
</dbReference>
<dbReference type="PANTHER" id="PTHR20883:SF48">
    <property type="entry name" value="ECTOINE DIOXYGENASE"/>
    <property type="match status" value="1"/>
</dbReference>
<reference evidence="3" key="1">
    <citation type="submission" date="2017-12" db="EMBL/GenBank/DDBJ databases">
        <title>Draft genome sequence of Telmatospirillum siberiense 26-4b1T, an acidotolerant peatland alphaproteobacterium potentially involved in sulfur cycling.</title>
        <authorList>
            <person name="Hausmann B."/>
            <person name="Pjevac P."/>
            <person name="Schreck K."/>
            <person name="Herbold C.W."/>
            <person name="Daims H."/>
            <person name="Wagner M."/>
            <person name="Pester M."/>
            <person name="Loy A."/>
        </authorList>
    </citation>
    <scope>NUCLEOTIDE SEQUENCE [LARGE SCALE GENOMIC DNA]</scope>
    <source>
        <strain evidence="3">26-4b1</strain>
    </source>
</reference>
<dbReference type="AlphaFoldDB" id="A0A2N3PZZ2"/>
<comment type="cofactor">
    <cofactor evidence="1">
        <name>Fe(2+)</name>
        <dbReference type="ChEBI" id="CHEBI:29033"/>
    </cofactor>
</comment>
<evidence type="ECO:0000313" key="3">
    <source>
        <dbReference type="Proteomes" id="UP000233293"/>
    </source>
</evidence>
<dbReference type="EMBL" id="PIUM01000003">
    <property type="protein sequence ID" value="PKU25931.1"/>
    <property type="molecule type" value="Genomic_DNA"/>
</dbReference>
<keyword evidence="3" id="KW-1185">Reference proteome</keyword>
<dbReference type="Gene3D" id="2.60.120.620">
    <property type="entry name" value="q2cbj1_9rhob like domain"/>
    <property type="match status" value="1"/>
</dbReference>
<evidence type="ECO:0000313" key="2">
    <source>
        <dbReference type="EMBL" id="PKU25931.1"/>
    </source>
</evidence>
<sequence>MAEISDWIDDLSARPEVPGAHWVYHQPSLLDPEQKLVQRIENFCPHHQGFETLARHSLLSRAVSQLLKGPSVLFKEKINFKEPGGAGFELHQDQQAGWSRYAPLFVTAMVCVDPATIKNGCLEVACGLGRLDRLIADEWRPISEEEAGGFSTRPFPTNPGDVIFFDSFVPHASQANTTQSPRRMLFFTYNGLTHGDQRDAYHVAKRASFPPDVERAAGAEYKFRV</sequence>
<evidence type="ECO:0000256" key="1">
    <source>
        <dbReference type="ARBA" id="ARBA00001954"/>
    </source>
</evidence>
<dbReference type="InterPro" id="IPR008775">
    <property type="entry name" value="Phytyl_CoA_dOase-like"/>
</dbReference>
<accession>A0A2N3PZZ2</accession>
<dbReference type="Pfam" id="PF05721">
    <property type="entry name" value="PhyH"/>
    <property type="match status" value="1"/>
</dbReference>
<comment type="caution">
    <text evidence="2">The sequence shown here is derived from an EMBL/GenBank/DDBJ whole genome shotgun (WGS) entry which is preliminary data.</text>
</comment>
<dbReference type="PANTHER" id="PTHR20883">
    <property type="entry name" value="PHYTANOYL-COA DIOXYGENASE DOMAIN CONTAINING 1"/>
    <property type="match status" value="1"/>
</dbReference>
<dbReference type="Proteomes" id="UP000233293">
    <property type="component" value="Unassembled WGS sequence"/>
</dbReference>
<keyword evidence="2" id="KW-0560">Oxidoreductase</keyword>